<gene>
    <name evidence="1" type="ORF">GLS40_01695</name>
</gene>
<dbReference type="RefSeq" id="WP_160380865.1">
    <property type="nucleotide sequence ID" value="NZ_WNXQ01000001.1"/>
</dbReference>
<dbReference type="PANTHER" id="PTHR43861">
    <property type="entry name" value="TRANS-ACONITATE 2-METHYLTRANSFERASE-RELATED"/>
    <property type="match status" value="1"/>
</dbReference>
<keyword evidence="1" id="KW-0489">Methyltransferase</keyword>
<dbReference type="SUPFAM" id="SSF53335">
    <property type="entry name" value="S-adenosyl-L-methionine-dependent methyltransferases"/>
    <property type="match status" value="1"/>
</dbReference>
<dbReference type="CDD" id="cd02440">
    <property type="entry name" value="AdoMet_MTases"/>
    <property type="match status" value="1"/>
</dbReference>
<name>A0A844W1P8_9RHOB</name>
<dbReference type="Gene3D" id="3.40.50.150">
    <property type="entry name" value="Vaccinia Virus protein VP39"/>
    <property type="match status" value="1"/>
</dbReference>
<dbReference type="PANTHER" id="PTHR43861:SF1">
    <property type="entry name" value="TRANS-ACONITATE 2-METHYLTRANSFERASE"/>
    <property type="match status" value="1"/>
</dbReference>
<dbReference type="Proteomes" id="UP000443843">
    <property type="component" value="Unassembled WGS sequence"/>
</dbReference>
<dbReference type="Pfam" id="PF13489">
    <property type="entry name" value="Methyltransf_23"/>
    <property type="match status" value="1"/>
</dbReference>
<proteinExistence type="predicted"/>
<evidence type="ECO:0000313" key="1">
    <source>
        <dbReference type="EMBL" id="MWB76731.1"/>
    </source>
</evidence>
<keyword evidence="2" id="KW-1185">Reference proteome</keyword>
<accession>A0A844W1P8</accession>
<evidence type="ECO:0000313" key="2">
    <source>
        <dbReference type="Proteomes" id="UP000443843"/>
    </source>
</evidence>
<dbReference type="AlphaFoldDB" id="A0A844W1P8"/>
<keyword evidence="1" id="KW-0808">Transferase</keyword>
<protein>
    <submittedName>
        <fullName evidence="1">Methyltransferase domain-containing protein</fullName>
    </submittedName>
</protein>
<reference evidence="1 2" key="1">
    <citation type="submission" date="2019-11" db="EMBL/GenBank/DDBJ databases">
        <title>Pseudooceanicola pacifica sp. nov., isolated from deep-sea sediment of the Pacific Ocean.</title>
        <authorList>
            <person name="Lyu L."/>
        </authorList>
    </citation>
    <scope>NUCLEOTIDE SEQUENCE [LARGE SCALE GENOMIC DNA]</scope>
    <source>
        <strain evidence="1 2">216_PA32_1</strain>
    </source>
</reference>
<comment type="caution">
    <text evidence="1">The sequence shown here is derived from an EMBL/GenBank/DDBJ whole genome shotgun (WGS) entry which is preliminary data.</text>
</comment>
<dbReference type="InterPro" id="IPR029063">
    <property type="entry name" value="SAM-dependent_MTases_sf"/>
</dbReference>
<organism evidence="1 2">
    <name type="scientific">Pseudooceanicola pacificus</name>
    <dbReference type="NCBI Taxonomy" id="2676438"/>
    <lineage>
        <taxon>Bacteria</taxon>
        <taxon>Pseudomonadati</taxon>
        <taxon>Pseudomonadota</taxon>
        <taxon>Alphaproteobacteria</taxon>
        <taxon>Rhodobacterales</taxon>
        <taxon>Paracoccaceae</taxon>
        <taxon>Pseudooceanicola</taxon>
    </lineage>
</organism>
<dbReference type="GO" id="GO:0008168">
    <property type="term" value="F:methyltransferase activity"/>
    <property type="evidence" value="ECO:0007669"/>
    <property type="project" value="UniProtKB-KW"/>
</dbReference>
<dbReference type="GO" id="GO:0032259">
    <property type="term" value="P:methylation"/>
    <property type="evidence" value="ECO:0007669"/>
    <property type="project" value="UniProtKB-KW"/>
</dbReference>
<dbReference type="EMBL" id="WNXQ01000001">
    <property type="protein sequence ID" value="MWB76731.1"/>
    <property type="molecule type" value="Genomic_DNA"/>
</dbReference>
<sequence>MADRETLDVYAQRTAEYAARSGSAKEKKQLDRFLDALPQGARVLDLGCGPGDSSARMAERGFDPDPVDASPEMVAHARDTWHLPARVQPFAALESEGEYDGVWANFSLLHATKADLPGHLSAIRRALKPGGLFAIGMKTGEGERRDRLGRFYAYYSLEELRGLLASAGFIVTGERTGGGTGLDGTGFAWCLLTARAG</sequence>